<feature type="repeat" description="TPR" evidence="1">
    <location>
        <begin position="74"/>
        <end position="107"/>
    </location>
</feature>
<evidence type="ECO:0000256" key="2">
    <source>
        <dbReference type="SAM" id="MobiDB-lite"/>
    </source>
</evidence>
<organism evidence="3 4">
    <name type="scientific">Arthrobacter alpinus</name>
    <dbReference type="NCBI Taxonomy" id="656366"/>
    <lineage>
        <taxon>Bacteria</taxon>
        <taxon>Bacillati</taxon>
        <taxon>Actinomycetota</taxon>
        <taxon>Actinomycetes</taxon>
        <taxon>Micrococcales</taxon>
        <taxon>Micrococcaceae</taxon>
        <taxon>Arthrobacter</taxon>
    </lineage>
</organism>
<dbReference type="OrthoDB" id="4869995at2"/>
<name>A0A0M4RBB8_9MICC</name>
<evidence type="ECO:0000313" key="4">
    <source>
        <dbReference type="Proteomes" id="UP000062833"/>
    </source>
</evidence>
<keyword evidence="4" id="KW-1185">Reference proteome</keyword>
<dbReference type="PROSITE" id="PS50005">
    <property type="entry name" value="TPR"/>
    <property type="match status" value="1"/>
</dbReference>
<evidence type="ECO:0000256" key="1">
    <source>
        <dbReference type="PROSITE-ProRule" id="PRU00339"/>
    </source>
</evidence>
<dbReference type="Proteomes" id="UP000062833">
    <property type="component" value="Chromosome"/>
</dbReference>
<feature type="compositionally biased region" description="Basic and acidic residues" evidence="2">
    <location>
        <begin position="166"/>
        <end position="183"/>
    </location>
</feature>
<proteinExistence type="predicted"/>
<feature type="region of interest" description="Disordered" evidence="2">
    <location>
        <begin position="150"/>
        <end position="247"/>
    </location>
</feature>
<evidence type="ECO:0008006" key="5">
    <source>
        <dbReference type="Google" id="ProtNLM"/>
    </source>
</evidence>
<dbReference type="KEGG" id="aaq:AOC05_07865"/>
<reference evidence="4" key="1">
    <citation type="submission" date="2015-09" db="EMBL/GenBank/DDBJ databases">
        <title>Complete genome of Arthrobacter alpinus strain R3.8.</title>
        <authorList>
            <person name="See-Too W.S."/>
            <person name="Chan K.G."/>
        </authorList>
    </citation>
    <scope>NUCLEOTIDE SEQUENCE [LARGE SCALE GENOMIC DNA]</scope>
    <source>
        <strain evidence="4">R3.8</strain>
    </source>
</reference>
<dbReference type="EMBL" id="CP012677">
    <property type="protein sequence ID" value="ALE92268.1"/>
    <property type="molecule type" value="Genomic_DNA"/>
</dbReference>
<dbReference type="Gene3D" id="1.25.40.10">
    <property type="entry name" value="Tetratricopeptide repeat domain"/>
    <property type="match status" value="1"/>
</dbReference>
<dbReference type="InterPro" id="IPR011990">
    <property type="entry name" value="TPR-like_helical_dom_sf"/>
</dbReference>
<dbReference type="InterPro" id="IPR019734">
    <property type="entry name" value="TPR_rpt"/>
</dbReference>
<feature type="compositionally biased region" description="Low complexity" evidence="2">
    <location>
        <begin position="196"/>
        <end position="208"/>
    </location>
</feature>
<dbReference type="SUPFAM" id="SSF48452">
    <property type="entry name" value="TPR-like"/>
    <property type="match status" value="1"/>
</dbReference>
<dbReference type="PATRIC" id="fig|656366.3.peg.1681"/>
<gene>
    <name evidence="3" type="ORF">AOC05_07865</name>
</gene>
<accession>A0A0M4RBB8</accession>
<dbReference type="AlphaFoldDB" id="A0A0M4RBB8"/>
<keyword evidence="1" id="KW-0802">TPR repeat</keyword>
<sequence>MAEGGKTVTALHKKRRRLLLWSGPVMLLAVLLAVKLLSLPLLAGQSATSFAANQGDGTLRAAHGLGTLNLVERYKAPFALGDGYVLKGDFAQARSSFAAALVLAPAAESCKVRVNLVLSLEKLGDARAEAGDPASALAFYQEGSAVVSDAPQGCFTPQGEGNGEGEGDKLKAAGERLGHKQEQPADPAEADGQEGAPQDSADAPAPAQEKMDQLKNQGTDAQKERAKSQQLKQDYAQDSPKAYDKPW</sequence>
<evidence type="ECO:0000313" key="3">
    <source>
        <dbReference type="EMBL" id="ALE92268.1"/>
    </source>
</evidence>
<protein>
    <recommendedName>
        <fullName evidence="5">Tetratricopeptide repeat-containing protein</fullName>
    </recommendedName>
</protein>